<evidence type="ECO:0000256" key="4">
    <source>
        <dbReference type="SAM" id="MobiDB-lite"/>
    </source>
</evidence>
<dbReference type="PANTHER" id="PTHR13068:SF219">
    <property type="entry name" value="MITOCHONDRIAL TRANSCRIPTION TERMINATION FACTOR FAMILY PROTEIN"/>
    <property type="match status" value="1"/>
</dbReference>
<keyword evidence="2" id="KW-0806">Transcription termination</keyword>
<proteinExistence type="inferred from homology"/>
<dbReference type="PANTHER" id="PTHR13068">
    <property type="entry name" value="CGI-12 PROTEIN-RELATED"/>
    <property type="match status" value="1"/>
</dbReference>
<dbReference type="InterPro" id="IPR038538">
    <property type="entry name" value="MTERF_sf"/>
</dbReference>
<dbReference type="InParanoid" id="A0A2V0NKX8"/>
<protein>
    <submittedName>
        <fullName evidence="5">Uncharacterized protein</fullName>
    </submittedName>
</protein>
<feature type="region of interest" description="Disordered" evidence="4">
    <location>
        <begin position="240"/>
        <end position="295"/>
    </location>
</feature>
<keyword evidence="2" id="KW-0805">Transcription regulation</keyword>
<sequence length="295" mass="30610">MLRGVRPHQHPTTAAGPRLRGLPARPRLARGTLVCHTATRPGTAARCAAELLAAHGLSSATLQSAVARMPELAAPGAAAERVEPILELLRREGFREPGQLDALLLKCPQVVTYCRSRAEESLQFLSEDLLLDAPQRAEVVRRFPQVLGYGVRSFLRPQLAFLKSMGVDEADLPALVMARPQVLGSNILRVTRWLTRYVRLPRQKVGCVLHLYPIDYSAAFNEGMRKYVAAQMQAAAAAAAEGEQEGGGGGGGEGGGSKDGGEEGGGGGEGSGGEGSGGEGGGGDGKGGADGPASA</sequence>
<keyword evidence="2" id="KW-0804">Transcription</keyword>
<dbReference type="GO" id="GO:0003676">
    <property type="term" value="F:nucleic acid binding"/>
    <property type="evidence" value="ECO:0007669"/>
    <property type="project" value="InterPro"/>
</dbReference>
<keyword evidence="3" id="KW-0809">Transit peptide</keyword>
<comment type="caution">
    <text evidence="5">The sequence shown here is derived from an EMBL/GenBank/DDBJ whole genome shotgun (WGS) entry which is preliminary data.</text>
</comment>
<dbReference type="STRING" id="307507.A0A2V0NKX8"/>
<dbReference type="GO" id="GO:0006353">
    <property type="term" value="P:DNA-templated transcription termination"/>
    <property type="evidence" value="ECO:0007669"/>
    <property type="project" value="UniProtKB-KW"/>
</dbReference>
<evidence type="ECO:0000256" key="1">
    <source>
        <dbReference type="ARBA" id="ARBA00007692"/>
    </source>
</evidence>
<dbReference type="OrthoDB" id="637682at2759"/>
<keyword evidence="6" id="KW-1185">Reference proteome</keyword>
<dbReference type="EMBL" id="BDRX01000003">
    <property type="protein sequence ID" value="GBF88026.1"/>
    <property type="molecule type" value="Genomic_DNA"/>
</dbReference>
<evidence type="ECO:0000256" key="2">
    <source>
        <dbReference type="ARBA" id="ARBA00022472"/>
    </source>
</evidence>
<name>A0A2V0NKX8_9CHLO</name>
<evidence type="ECO:0000313" key="5">
    <source>
        <dbReference type="EMBL" id="GBF88026.1"/>
    </source>
</evidence>
<dbReference type="Proteomes" id="UP000247498">
    <property type="component" value="Unassembled WGS sequence"/>
</dbReference>
<accession>A0A2V0NKX8</accession>
<dbReference type="AlphaFoldDB" id="A0A2V0NKX8"/>
<feature type="compositionally biased region" description="Gly residues" evidence="4">
    <location>
        <begin position="245"/>
        <end position="295"/>
    </location>
</feature>
<gene>
    <name evidence="5" type="ORF">Rsub_00738</name>
</gene>
<dbReference type="SMART" id="SM00733">
    <property type="entry name" value="Mterf"/>
    <property type="match status" value="2"/>
</dbReference>
<dbReference type="InterPro" id="IPR003690">
    <property type="entry name" value="MTERF"/>
</dbReference>
<evidence type="ECO:0000313" key="6">
    <source>
        <dbReference type="Proteomes" id="UP000247498"/>
    </source>
</evidence>
<organism evidence="5 6">
    <name type="scientific">Raphidocelis subcapitata</name>
    <dbReference type="NCBI Taxonomy" id="307507"/>
    <lineage>
        <taxon>Eukaryota</taxon>
        <taxon>Viridiplantae</taxon>
        <taxon>Chlorophyta</taxon>
        <taxon>core chlorophytes</taxon>
        <taxon>Chlorophyceae</taxon>
        <taxon>CS clade</taxon>
        <taxon>Sphaeropleales</taxon>
        <taxon>Selenastraceae</taxon>
        <taxon>Raphidocelis</taxon>
    </lineage>
</organism>
<dbReference type="Pfam" id="PF02536">
    <property type="entry name" value="mTERF"/>
    <property type="match status" value="1"/>
</dbReference>
<feature type="region of interest" description="Disordered" evidence="4">
    <location>
        <begin position="1"/>
        <end position="22"/>
    </location>
</feature>
<comment type="similarity">
    <text evidence="1">Belongs to the mTERF family.</text>
</comment>
<reference evidence="5 6" key="1">
    <citation type="journal article" date="2018" name="Sci. Rep.">
        <title>Raphidocelis subcapitata (=Pseudokirchneriella subcapitata) provides an insight into genome evolution and environmental adaptations in the Sphaeropleales.</title>
        <authorList>
            <person name="Suzuki S."/>
            <person name="Yamaguchi H."/>
            <person name="Nakajima N."/>
            <person name="Kawachi M."/>
        </authorList>
    </citation>
    <scope>NUCLEOTIDE SEQUENCE [LARGE SCALE GENOMIC DNA]</scope>
    <source>
        <strain evidence="5 6">NIES-35</strain>
    </source>
</reference>
<dbReference type="Gene3D" id="1.25.70.10">
    <property type="entry name" value="Transcription termination factor 3, mitochondrial"/>
    <property type="match status" value="1"/>
</dbReference>
<evidence type="ECO:0000256" key="3">
    <source>
        <dbReference type="ARBA" id="ARBA00022946"/>
    </source>
</evidence>